<feature type="compositionally biased region" description="Polar residues" evidence="1">
    <location>
        <begin position="267"/>
        <end position="287"/>
    </location>
</feature>
<comment type="caution">
    <text evidence="4">The sequence shown here is derived from an EMBL/GenBank/DDBJ whole genome shotgun (WGS) entry which is preliminary data.</text>
</comment>
<evidence type="ECO:0000313" key="5">
    <source>
        <dbReference type="Proteomes" id="UP000230066"/>
    </source>
</evidence>
<keyword evidence="2" id="KW-0732">Signal</keyword>
<dbReference type="AlphaFoldDB" id="A0A4E0RAE0"/>
<evidence type="ECO:0000256" key="1">
    <source>
        <dbReference type="SAM" id="MobiDB-lite"/>
    </source>
</evidence>
<dbReference type="Gene3D" id="3.10.100.10">
    <property type="entry name" value="Mannose-Binding Protein A, subunit A"/>
    <property type="match status" value="1"/>
</dbReference>
<dbReference type="Proteomes" id="UP000230066">
    <property type="component" value="Unassembled WGS sequence"/>
</dbReference>
<dbReference type="Pfam" id="PF00059">
    <property type="entry name" value="Lectin_C"/>
    <property type="match status" value="1"/>
</dbReference>
<dbReference type="SMART" id="SM00034">
    <property type="entry name" value="CLECT"/>
    <property type="match status" value="1"/>
</dbReference>
<keyword evidence="5" id="KW-1185">Reference proteome</keyword>
<feature type="domain" description="C-type lectin" evidence="3">
    <location>
        <begin position="78"/>
        <end position="210"/>
    </location>
</feature>
<evidence type="ECO:0000313" key="4">
    <source>
        <dbReference type="EMBL" id="THD23314.1"/>
    </source>
</evidence>
<reference evidence="4" key="1">
    <citation type="submission" date="2019-03" db="EMBL/GenBank/DDBJ databases">
        <title>Improved annotation for the trematode Fasciola hepatica.</title>
        <authorList>
            <person name="Choi Y.-J."/>
            <person name="Martin J."/>
            <person name="Mitreva M."/>
        </authorList>
    </citation>
    <scope>NUCLEOTIDE SEQUENCE [LARGE SCALE GENOMIC DNA]</scope>
</reference>
<dbReference type="PROSITE" id="PS50041">
    <property type="entry name" value="C_TYPE_LECTIN_2"/>
    <property type="match status" value="1"/>
</dbReference>
<dbReference type="InterPro" id="IPR016186">
    <property type="entry name" value="C-type_lectin-like/link_sf"/>
</dbReference>
<dbReference type="CDD" id="cd00037">
    <property type="entry name" value="CLECT"/>
    <property type="match status" value="1"/>
</dbReference>
<gene>
    <name evidence="4" type="ORF">D915_005758</name>
</gene>
<feature type="signal peptide" evidence="2">
    <location>
        <begin position="1"/>
        <end position="20"/>
    </location>
</feature>
<evidence type="ECO:0000259" key="3">
    <source>
        <dbReference type="PROSITE" id="PS50041"/>
    </source>
</evidence>
<organism evidence="4 5">
    <name type="scientific">Fasciola hepatica</name>
    <name type="common">Liver fluke</name>
    <dbReference type="NCBI Taxonomy" id="6192"/>
    <lineage>
        <taxon>Eukaryota</taxon>
        <taxon>Metazoa</taxon>
        <taxon>Spiralia</taxon>
        <taxon>Lophotrochozoa</taxon>
        <taxon>Platyhelminthes</taxon>
        <taxon>Trematoda</taxon>
        <taxon>Digenea</taxon>
        <taxon>Plagiorchiida</taxon>
        <taxon>Echinostomata</taxon>
        <taxon>Echinostomatoidea</taxon>
        <taxon>Fasciolidae</taxon>
        <taxon>Fasciola</taxon>
    </lineage>
</organism>
<dbReference type="SUPFAM" id="SSF56436">
    <property type="entry name" value="C-type lectin-like"/>
    <property type="match status" value="1"/>
</dbReference>
<name>A0A4E0RAE0_FASHE</name>
<feature type="region of interest" description="Disordered" evidence="1">
    <location>
        <begin position="246"/>
        <end position="310"/>
    </location>
</feature>
<dbReference type="InterPro" id="IPR016187">
    <property type="entry name" value="CTDL_fold"/>
</dbReference>
<evidence type="ECO:0000256" key="2">
    <source>
        <dbReference type="SAM" id="SignalP"/>
    </source>
</evidence>
<feature type="compositionally biased region" description="Polar residues" evidence="1">
    <location>
        <begin position="297"/>
        <end position="310"/>
    </location>
</feature>
<protein>
    <recommendedName>
        <fullName evidence="3">C-type lectin domain-containing protein</fullName>
    </recommendedName>
</protein>
<sequence>MAALILTLNCLYLLMTTTRAWLYGMPMQSPANPYYNGYQQSMYYPPQLAASSTKAESKIPINVEDLPLNVRHLITLNYRRWTYVLVENLTLPFSEAEDYCAKKFCEKMHLASVHTNEEWAAISNAFAGPLPDDVWIGGTIYKSKPKVFDLKWIDDTSFKYQRFEPKERDRWQIANLTQRGCVRASLDRFQNGNWSVDPAPCLKPRRFICLLTRETDNKPPKNCDTVDKNQIDKINHLLELLTNYPEEERGLESPHSAVKSSAPMPPQQGTDNTKTNASVTAGTTAAELSNLEEKTTDTTPKPSVKDTNNIETVTSSNAPVANIVATTATNKLSNPKEKTSDAIPESSVNDTKKAETIITNSNTPTAINGTTHATYTINMVNKSMSDRSLIQENRKRHL</sequence>
<proteinExistence type="predicted"/>
<feature type="chain" id="PRO_5020025493" description="C-type lectin domain-containing protein" evidence="2">
    <location>
        <begin position="21"/>
        <end position="398"/>
    </location>
</feature>
<accession>A0A4E0RAE0</accession>
<dbReference type="InterPro" id="IPR001304">
    <property type="entry name" value="C-type_lectin-like"/>
</dbReference>
<dbReference type="EMBL" id="JXXN02002214">
    <property type="protein sequence ID" value="THD23314.1"/>
    <property type="molecule type" value="Genomic_DNA"/>
</dbReference>